<organism evidence="3 4">
    <name type="scientific">Paraburkholderia strydomiana</name>
    <dbReference type="NCBI Taxonomy" id="1245417"/>
    <lineage>
        <taxon>Bacteria</taxon>
        <taxon>Pseudomonadati</taxon>
        <taxon>Pseudomonadota</taxon>
        <taxon>Betaproteobacteria</taxon>
        <taxon>Burkholderiales</taxon>
        <taxon>Burkholderiaceae</taxon>
        <taxon>Paraburkholderia</taxon>
    </lineage>
</organism>
<dbReference type="PANTHER" id="PTHR21198">
    <property type="entry name" value="GLUTAMATE RACEMASE"/>
    <property type="match status" value="1"/>
</dbReference>
<dbReference type="InterPro" id="IPR033134">
    <property type="entry name" value="Asp/Glu_racemase_AS_2"/>
</dbReference>
<dbReference type="Proteomes" id="UP001629392">
    <property type="component" value="Unassembled WGS sequence"/>
</dbReference>
<dbReference type="InterPro" id="IPR018187">
    <property type="entry name" value="Asp/Glu_racemase_AS_1"/>
</dbReference>
<proteinExistence type="inferred from homology"/>
<protein>
    <submittedName>
        <fullName evidence="3">Amino acid racemase</fullName>
        <ecNumber evidence="3">5.1.1.-</ecNumber>
    </submittedName>
</protein>
<evidence type="ECO:0000256" key="1">
    <source>
        <dbReference type="ARBA" id="ARBA00007847"/>
    </source>
</evidence>
<dbReference type="EC" id="5.1.1.-" evidence="3"/>
<dbReference type="InterPro" id="IPR004380">
    <property type="entry name" value="Asp_race"/>
</dbReference>
<dbReference type="RefSeq" id="WP_408148630.1">
    <property type="nucleotide sequence ID" value="NZ_JAQQCJ010000034.1"/>
</dbReference>
<sequence>MTRAAMSARRSLGVVGGLGPLASADVFFKLVKSTPARSDGEHFDVVFEQHPYQDPSGGIEPVSAEGKLRIYDTIRDFERRGIATIVLPSFVSHTFIDELRENVHTPIVDMLDALRAHLRRRFPGARRIGVLTSDYVRNQRLFEKYFPQPEFEVLYARPAPDGRPDRVTRAVYGEEGIKAGNLHGRPVELLREACEDLIAQGAHVLVPGLTEIGLVVSQIDLLDAPLIDSNLIYAQYVVSGEYGGGSRAFKVGVVGGVGPAATVDFMRKLVRNTPATRDQDHLKVLVEQNPQIPDRTENLISDGPDPTISLYATCRKLEDGDADIIAIPCNTAHAYVERIQPYLNVPIVNMLTVTVDYLRSTFPALREVGLLATSGTIASGVYEKALETAGLTQVVPGPALQARVMNAIYGPQGVKAGFTSGACMDDICSAVDALVERGVEVIVLGCTELPLLLPEGEFTAGNGRTIRLADPTAILARRCVAYARGEESVDSGHVQG</sequence>
<evidence type="ECO:0000313" key="4">
    <source>
        <dbReference type="Proteomes" id="UP001629392"/>
    </source>
</evidence>
<dbReference type="Gene3D" id="3.40.50.1860">
    <property type="match status" value="4"/>
</dbReference>
<evidence type="ECO:0000256" key="2">
    <source>
        <dbReference type="ARBA" id="ARBA00023235"/>
    </source>
</evidence>
<dbReference type="PANTHER" id="PTHR21198:SF7">
    <property type="entry name" value="ASPARTATE-GLUTAMATE RACEMASE FAMILY"/>
    <property type="match status" value="1"/>
</dbReference>
<dbReference type="EMBL" id="JAQQCL010000038">
    <property type="protein sequence ID" value="MFM0721044.1"/>
    <property type="molecule type" value="Genomic_DNA"/>
</dbReference>
<accession>A0ABW9EPP3</accession>
<keyword evidence="4" id="KW-1185">Reference proteome</keyword>
<reference evidence="3 4" key="1">
    <citation type="journal article" date="2024" name="Chem. Sci.">
        <title>Discovery of megapolipeptins by genome mining of a Burkholderiales bacteria collection.</title>
        <authorList>
            <person name="Paulo B.S."/>
            <person name="Recchia M.J.J."/>
            <person name="Lee S."/>
            <person name="Fergusson C.H."/>
            <person name="Romanowski S.B."/>
            <person name="Hernandez A."/>
            <person name="Krull N."/>
            <person name="Liu D.Y."/>
            <person name="Cavanagh H."/>
            <person name="Bos A."/>
            <person name="Gray C.A."/>
            <person name="Murphy B.T."/>
            <person name="Linington R.G."/>
            <person name="Eustaquio A.S."/>
        </authorList>
    </citation>
    <scope>NUCLEOTIDE SEQUENCE [LARGE SCALE GENOMIC DNA]</scope>
    <source>
        <strain evidence="3 4">RL17-350-BIC-E</strain>
    </source>
</reference>
<comment type="similarity">
    <text evidence="1">Belongs to the aspartate/glutamate racemases family.</text>
</comment>
<dbReference type="PROSITE" id="PS00924">
    <property type="entry name" value="ASP_GLU_RACEMASE_2"/>
    <property type="match status" value="1"/>
</dbReference>
<comment type="caution">
    <text evidence="3">The sequence shown here is derived from an EMBL/GenBank/DDBJ whole genome shotgun (WGS) entry which is preliminary data.</text>
</comment>
<dbReference type="PROSITE" id="PS00923">
    <property type="entry name" value="ASP_GLU_RACEMASE_1"/>
    <property type="match status" value="1"/>
</dbReference>
<dbReference type="GO" id="GO:0016853">
    <property type="term" value="F:isomerase activity"/>
    <property type="evidence" value="ECO:0007669"/>
    <property type="project" value="UniProtKB-KW"/>
</dbReference>
<dbReference type="InterPro" id="IPR015942">
    <property type="entry name" value="Asp/Glu/hydantoin_racemase"/>
</dbReference>
<gene>
    <name evidence="3" type="ORF">PQQ73_32560</name>
</gene>
<dbReference type="InterPro" id="IPR001920">
    <property type="entry name" value="Asp/Glu_race"/>
</dbReference>
<dbReference type="SUPFAM" id="SSF53681">
    <property type="entry name" value="Aspartate/glutamate racemase"/>
    <property type="match status" value="4"/>
</dbReference>
<dbReference type="Pfam" id="PF01177">
    <property type="entry name" value="Asp_Glu_race"/>
    <property type="match status" value="2"/>
</dbReference>
<name>A0ABW9EPP3_9BURK</name>
<keyword evidence="2 3" id="KW-0413">Isomerase</keyword>
<evidence type="ECO:0000313" key="3">
    <source>
        <dbReference type="EMBL" id="MFM0721044.1"/>
    </source>
</evidence>
<dbReference type="NCBIfam" id="TIGR00035">
    <property type="entry name" value="asp_race"/>
    <property type="match status" value="1"/>
</dbReference>